<dbReference type="Proteomes" id="UP001469553">
    <property type="component" value="Unassembled WGS sequence"/>
</dbReference>
<gene>
    <name evidence="1" type="ORF">AMECASPLE_010560</name>
</gene>
<organism evidence="1 2">
    <name type="scientific">Ameca splendens</name>
    <dbReference type="NCBI Taxonomy" id="208324"/>
    <lineage>
        <taxon>Eukaryota</taxon>
        <taxon>Metazoa</taxon>
        <taxon>Chordata</taxon>
        <taxon>Craniata</taxon>
        <taxon>Vertebrata</taxon>
        <taxon>Euteleostomi</taxon>
        <taxon>Actinopterygii</taxon>
        <taxon>Neopterygii</taxon>
        <taxon>Teleostei</taxon>
        <taxon>Neoteleostei</taxon>
        <taxon>Acanthomorphata</taxon>
        <taxon>Ovalentaria</taxon>
        <taxon>Atherinomorphae</taxon>
        <taxon>Cyprinodontiformes</taxon>
        <taxon>Goodeidae</taxon>
        <taxon>Ameca</taxon>
    </lineage>
</organism>
<name>A0ABV0ZLB6_9TELE</name>
<proteinExistence type="predicted"/>
<dbReference type="EMBL" id="JAHRIP010066447">
    <property type="protein sequence ID" value="MEQ2306664.1"/>
    <property type="molecule type" value="Genomic_DNA"/>
</dbReference>
<reference evidence="1 2" key="1">
    <citation type="submission" date="2021-06" db="EMBL/GenBank/DDBJ databases">
        <authorList>
            <person name="Palmer J.M."/>
        </authorList>
    </citation>
    <scope>NUCLEOTIDE SEQUENCE [LARGE SCALE GENOMIC DNA]</scope>
    <source>
        <strain evidence="1 2">AS_MEX2019</strain>
        <tissue evidence="1">Muscle</tissue>
    </source>
</reference>
<sequence length="136" mass="15823">MQIQGFAHHFELFITDLNLRKKGERLKVLKKKERKKGRKEGRKTLVFGRFQSQKTALDKLMRKYLTFSPVLVSLHNKPDWVLVSAVLSDPFICSVDRGISAQPLFDLCLSGIVPAVFIWHKLLDRCFYINYCLILI</sequence>
<keyword evidence="2" id="KW-1185">Reference proteome</keyword>
<protein>
    <submittedName>
        <fullName evidence="1">Uncharacterized protein</fullName>
    </submittedName>
</protein>
<evidence type="ECO:0000313" key="1">
    <source>
        <dbReference type="EMBL" id="MEQ2306664.1"/>
    </source>
</evidence>
<comment type="caution">
    <text evidence="1">The sequence shown here is derived from an EMBL/GenBank/DDBJ whole genome shotgun (WGS) entry which is preliminary data.</text>
</comment>
<evidence type="ECO:0000313" key="2">
    <source>
        <dbReference type="Proteomes" id="UP001469553"/>
    </source>
</evidence>
<accession>A0ABV0ZLB6</accession>